<dbReference type="EMBL" id="AIMH01000035">
    <property type="protein sequence ID" value="EJF97547.1"/>
    <property type="molecule type" value="Genomic_DNA"/>
</dbReference>
<evidence type="ECO:0000313" key="2">
    <source>
        <dbReference type="Proteomes" id="UP000008948"/>
    </source>
</evidence>
<reference evidence="1 2" key="1">
    <citation type="submission" date="2012-03" db="EMBL/GenBank/DDBJ databases">
        <title>The Genome Sequence of Bartonella vinsonii subsp. arupensis str. Pm136co.</title>
        <authorList>
            <consortium name="The Broad Institute Genome Sequencing Platform"/>
            <consortium name="The Broad Institute Genome Sequencing Center for Infectious Disease"/>
            <person name="Feldgarden M."/>
            <person name="Kirby J."/>
            <person name="Kosoy M."/>
            <person name="Birtles R."/>
            <person name="Probert W.S."/>
            <person name="Chiaraviglio L."/>
            <person name="Young S.K."/>
            <person name="Zeng Q."/>
            <person name="Gargeya S."/>
            <person name="Fitzgerald M."/>
            <person name="Haas B."/>
            <person name="Abouelleil A."/>
            <person name="Alvarado L."/>
            <person name="Arachchi H.M."/>
            <person name="Berlin A."/>
            <person name="Chapman S.B."/>
            <person name="Gearin G."/>
            <person name="Goldberg J."/>
            <person name="Griggs A."/>
            <person name="Gujja S."/>
            <person name="Hansen M."/>
            <person name="Heiman D."/>
            <person name="Howarth C."/>
            <person name="Larimer J."/>
            <person name="Lui A."/>
            <person name="MacDonald P.J.P."/>
            <person name="McCowen C."/>
            <person name="Montmayeur A."/>
            <person name="Murphy C."/>
            <person name="Neiman D."/>
            <person name="Pearson M."/>
            <person name="Priest M."/>
            <person name="Roberts A."/>
            <person name="Saif S."/>
            <person name="Shea T."/>
            <person name="Sisk P."/>
            <person name="Stolte C."/>
            <person name="Sykes S."/>
            <person name="Wortman J."/>
            <person name="Nusbaum C."/>
            <person name="Birren B."/>
        </authorList>
    </citation>
    <scope>NUCLEOTIDE SEQUENCE [LARGE SCALE GENOMIC DNA]</scope>
    <source>
        <strain evidence="1 2">Pm136co</strain>
    </source>
</reference>
<gene>
    <name evidence="1" type="ORF">MEI_01241</name>
</gene>
<evidence type="ECO:0000313" key="1">
    <source>
        <dbReference type="EMBL" id="EJF97547.1"/>
    </source>
</evidence>
<sequence length="30" mass="3427">MGFSFAWKVCSVVAFFYDEDGKVLSHTHFA</sequence>
<proteinExistence type="predicted"/>
<accession>A0ABP2QVY2</accession>
<organism evidence="1 2">
    <name type="scientific">Bartonella vinsonii subsp. arupensis Pm136co</name>
    <dbReference type="NCBI Taxonomy" id="1094561"/>
    <lineage>
        <taxon>Bacteria</taxon>
        <taxon>Pseudomonadati</taxon>
        <taxon>Pseudomonadota</taxon>
        <taxon>Alphaproteobacteria</taxon>
        <taxon>Hyphomicrobiales</taxon>
        <taxon>Bartonellaceae</taxon>
        <taxon>Bartonella</taxon>
    </lineage>
</organism>
<name>A0ABP2QVY2_BARVI</name>
<protein>
    <submittedName>
        <fullName evidence="1">Uncharacterized protein</fullName>
    </submittedName>
</protein>
<keyword evidence="2" id="KW-1185">Reference proteome</keyword>
<comment type="caution">
    <text evidence="1">The sequence shown here is derived from an EMBL/GenBank/DDBJ whole genome shotgun (WGS) entry which is preliminary data.</text>
</comment>
<dbReference type="Proteomes" id="UP000008948">
    <property type="component" value="Unassembled WGS sequence"/>
</dbReference>